<dbReference type="InterPro" id="IPR006073">
    <property type="entry name" value="GTP-bd"/>
</dbReference>
<dbReference type="HAMAP" id="MF_01454">
    <property type="entry name" value="GTPase_Obg"/>
    <property type="match status" value="1"/>
</dbReference>
<evidence type="ECO:0000313" key="14">
    <source>
        <dbReference type="Proteomes" id="UP000663499"/>
    </source>
</evidence>
<dbReference type="InterPro" id="IPR036726">
    <property type="entry name" value="GTP1_OBG_dom_sf"/>
</dbReference>
<dbReference type="SUPFAM" id="SSF82051">
    <property type="entry name" value="Obg GTP-binding protein N-terminal domain"/>
    <property type="match status" value="1"/>
</dbReference>
<evidence type="ECO:0000256" key="4">
    <source>
        <dbReference type="ARBA" id="ARBA00022723"/>
    </source>
</evidence>
<evidence type="ECO:0000256" key="2">
    <source>
        <dbReference type="ARBA" id="ARBA00007699"/>
    </source>
</evidence>
<dbReference type="NCBIfam" id="TIGR03595">
    <property type="entry name" value="Obg_CgtA_exten"/>
    <property type="match status" value="1"/>
</dbReference>
<feature type="domain" description="Obg" evidence="12">
    <location>
        <begin position="1"/>
        <end position="158"/>
    </location>
</feature>
<evidence type="ECO:0000256" key="5">
    <source>
        <dbReference type="ARBA" id="ARBA00022741"/>
    </source>
</evidence>
<accession>A0A975AI60</accession>
<comment type="function">
    <text evidence="9">An essential GTPase which binds GTP, GDP and possibly (p)ppGpp with moderate affinity, with high nucleotide exchange rates and a fairly low GTP hydrolysis rate. Plays a role in control of the cell cycle, stress response, ribosome biogenesis and in those bacteria that undergo differentiation, in morphogenesis control.</text>
</comment>
<evidence type="ECO:0000256" key="6">
    <source>
        <dbReference type="ARBA" id="ARBA00022801"/>
    </source>
</evidence>
<feature type="binding site" evidence="9">
    <location>
        <begin position="165"/>
        <end position="172"/>
    </location>
    <ligand>
        <name>GTP</name>
        <dbReference type="ChEBI" id="CHEBI:37565"/>
    </ligand>
</feature>
<feature type="domain" description="OCT" evidence="11">
    <location>
        <begin position="347"/>
        <end position="424"/>
    </location>
</feature>
<dbReference type="NCBIfam" id="NF008955">
    <property type="entry name" value="PRK12297.1"/>
    <property type="match status" value="1"/>
</dbReference>
<dbReference type="PROSITE" id="PS51883">
    <property type="entry name" value="OBG"/>
    <property type="match status" value="1"/>
</dbReference>
<dbReference type="GO" id="GO:0005737">
    <property type="term" value="C:cytoplasm"/>
    <property type="evidence" value="ECO:0007669"/>
    <property type="project" value="UniProtKB-SubCell"/>
</dbReference>
<dbReference type="GO" id="GO:0005525">
    <property type="term" value="F:GTP binding"/>
    <property type="evidence" value="ECO:0007669"/>
    <property type="project" value="UniProtKB-UniRule"/>
</dbReference>
<dbReference type="PANTHER" id="PTHR11702">
    <property type="entry name" value="DEVELOPMENTALLY REGULATED GTP-BINDING PROTEIN-RELATED"/>
    <property type="match status" value="1"/>
</dbReference>
<dbReference type="EC" id="3.6.5.-" evidence="9"/>
<evidence type="ECO:0000259" key="11">
    <source>
        <dbReference type="PROSITE" id="PS51881"/>
    </source>
</evidence>
<dbReference type="CDD" id="cd01898">
    <property type="entry name" value="Obg"/>
    <property type="match status" value="1"/>
</dbReference>
<dbReference type="PRINTS" id="PR00326">
    <property type="entry name" value="GTP1OBG"/>
</dbReference>
<keyword evidence="3 9" id="KW-0963">Cytoplasm</keyword>
<dbReference type="NCBIfam" id="TIGR02729">
    <property type="entry name" value="Obg_CgtA"/>
    <property type="match status" value="1"/>
</dbReference>
<feature type="binding site" evidence="9">
    <location>
        <begin position="212"/>
        <end position="215"/>
    </location>
    <ligand>
        <name>GTP</name>
        <dbReference type="ChEBI" id="CHEBI:37565"/>
    </ligand>
</feature>
<keyword evidence="8 9" id="KW-0342">GTP-binding</keyword>
<dbReference type="InterPro" id="IPR027417">
    <property type="entry name" value="P-loop_NTPase"/>
</dbReference>
<feature type="binding site" evidence="9">
    <location>
        <begin position="311"/>
        <end position="313"/>
    </location>
    <ligand>
        <name>GTP</name>
        <dbReference type="ChEBI" id="CHEBI:37565"/>
    </ligand>
</feature>
<dbReference type="Gene3D" id="3.30.300.350">
    <property type="entry name" value="GTP-binding protein OBG, C-terminal domain"/>
    <property type="match status" value="1"/>
</dbReference>
<dbReference type="PROSITE" id="PS51881">
    <property type="entry name" value="OCT"/>
    <property type="match status" value="1"/>
</dbReference>
<dbReference type="Gene3D" id="3.40.50.300">
    <property type="entry name" value="P-loop containing nucleotide triphosphate hydrolases"/>
    <property type="match status" value="1"/>
</dbReference>
<dbReference type="Pfam" id="PF01926">
    <property type="entry name" value="MMR_HSR1"/>
    <property type="match status" value="1"/>
</dbReference>
<dbReference type="AlphaFoldDB" id="A0A975AI60"/>
<comment type="similarity">
    <text evidence="2 9">Belongs to the TRAFAC class OBG-HflX-like GTPase superfamily. OBG GTPase family.</text>
</comment>
<comment type="subunit">
    <text evidence="9">Monomer.</text>
</comment>
<organism evidence="13 14">
    <name type="scientific">Alkalibacter rhizosphaerae</name>
    <dbReference type="NCBI Taxonomy" id="2815577"/>
    <lineage>
        <taxon>Bacteria</taxon>
        <taxon>Bacillati</taxon>
        <taxon>Bacillota</taxon>
        <taxon>Clostridia</taxon>
        <taxon>Eubacteriales</taxon>
        <taxon>Eubacteriaceae</taxon>
        <taxon>Alkalibacter</taxon>
    </lineage>
</organism>
<keyword evidence="7 9" id="KW-0460">Magnesium</keyword>
<feature type="binding site" evidence="9">
    <location>
        <position position="192"/>
    </location>
    <ligand>
        <name>Mg(2+)</name>
        <dbReference type="ChEBI" id="CHEBI:18420"/>
    </ligand>
</feature>
<dbReference type="SUPFAM" id="SSF52540">
    <property type="entry name" value="P-loop containing nucleoside triphosphate hydrolases"/>
    <property type="match status" value="1"/>
</dbReference>
<keyword evidence="14" id="KW-1185">Reference proteome</keyword>
<dbReference type="PROSITE" id="PS51710">
    <property type="entry name" value="G_OBG"/>
    <property type="match status" value="1"/>
</dbReference>
<dbReference type="InterPro" id="IPR015349">
    <property type="entry name" value="OCT_dom"/>
</dbReference>
<dbReference type="RefSeq" id="WP_207299542.1">
    <property type="nucleotide sequence ID" value="NZ_CP071444.1"/>
</dbReference>
<keyword evidence="4 9" id="KW-0479">Metal-binding</keyword>
<evidence type="ECO:0000259" key="10">
    <source>
        <dbReference type="PROSITE" id="PS51710"/>
    </source>
</evidence>
<dbReference type="KEGG" id="alka:J0B03_10435"/>
<evidence type="ECO:0000259" key="12">
    <source>
        <dbReference type="PROSITE" id="PS51883"/>
    </source>
</evidence>
<dbReference type="EMBL" id="CP071444">
    <property type="protein sequence ID" value="QSX08200.1"/>
    <property type="molecule type" value="Genomic_DNA"/>
</dbReference>
<dbReference type="GO" id="GO:0042254">
    <property type="term" value="P:ribosome biogenesis"/>
    <property type="evidence" value="ECO:0007669"/>
    <property type="project" value="UniProtKB-UniRule"/>
</dbReference>
<dbReference type="GO" id="GO:0000287">
    <property type="term" value="F:magnesium ion binding"/>
    <property type="evidence" value="ECO:0007669"/>
    <property type="project" value="InterPro"/>
</dbReference>
<dbReference type="InterPro" id="IPR014100">
    <property type="entry name" value="GTP-bd_Obg/CgtA"/>
</dbReference>
<proteinExistence type="inferred from homology"/>
<comment type="subcellular location">
    <subcellularLocation>
        <location evidence="9">Cytoplasm</location>
    </subcellularLocation>
</comment>
<dbReference type="InterPro" id="IPR045086">
    <property type="entry name" value="OBG_GTPase"/>
</dbReference>
<name>A0A975AI60_9FIRM</name>
<feature type="binding site" evidence="9">
    <location>
        <position position="172"/>
    </location>
    <ligand>
        <name>Mg(2+)</name>
        <dbReference type="ChEBI" id="CHEBI:18420"/>
    </ligand>
</feature>
<evidence type="ECO:0000256" key="9">
    <source>
        <dbReference type="HAMAP-Rule" id="MF_01454"/>
    </source>
</evidence>
<dbReference type="GO" id="GO:0003924">
    <property type="term" value="F:GTPase activity"/>
    <property type="evidence" value="ECO:0007669"/>
    <property type="project" value="UniProtKB-UniRule"/>
</dbReference>
<dbReference type="InterPro" id="IPR006169">
    <property type="entry name" value="GTP1_OBG_dom"/>
</dbReference>
<evidence type="ECO:0000256" key="7">
    <source>
        <dbReference type="ARBA" id="ARBA00022842"/>
    </source>
</evidence>
<dbReference type="Pfam" id="PF01018">
    <property type="entry name" value="GTP1_OBG"/>
    <property type="match status" value="1"/>
</dbReference>
<dbReference type="SUPFAM" id="SSF102741">
    <property type="entry name" value="Obg GTP-binding protein C-terminal domain"/>
    <property type="match status" value="1"/>
</dbReference>
<dbReference type="Gene3D" id="2.70.210.12">
    <property type="entry name" value="GTP1/OBG domain"/>
    <property type="match status" value="1"/>
</dbReference>
<dbReference type="InterPro" id="IPR006074">
    <property type="entry name" value="GTP1-OBG_CS"/>
</dbReference>
<feature type="binding site" evidence="9">
    <location>
        <begin position="190"/>
        <end position="194"/>
    </location>
    <ligand>
        <name>GTP</name>
        <dbReference type="ChEBI" id="CHEBI:37565"/>
    </ligand>
</feature>
<comment type="cofactor">
    <cofactor evidence="1 9">
        <name>Mg(2+)</name>
        <dbReference type="ChEBI" id="CHEBI:18420"/>
    </cofactor>
</comment>
<evidence type="ECO:0000256" key="3">
    <source>
        <dbReference type="ARBA" id="ARBA00022490"/>
    </source>
</evidence>
<dbReference type="Proteomes" id="UP000663499">
    <property type="component" value="Chromosome"/>
</dbReference>
<protein>
    <recommendedName>
        <fullName evidence="9">GTPase Obg</fullName>
        <ecNumber evidence="9">3.6.5.-</ecNumber>
    </recommendedName>
    <alternativeName>
        <fullName evidence="9">GTP-binding protein Obg</fullName>
    </alternativeName>
</protein>
<dbReference type="PROSITE" id="PS00905">
    <property type="entry name" value="GTP1_OBG"/>
    <property type="match status" value="1"/>
</dbReference>
<reference evidence="13" key="1">
    <citation type="submission" date="2021-03" db="EMBL/GenBank/DDBJ databases">
        <title>Alkalibacter marinus sp. nov., isolated from tidal flat sediment.</title>
        <authorList>
            <person name="Namirimu T."/>
            <person name="Yang J.-A."/>
            <person name="Yang S.-H."/>
            <person name="Kim Y.-J."/>
            <person name="Kwon K.K."/>
        </authorList>
    </citation>
    <scope>NUCLEOTIDE SEQUENCE</scope>
    <source>
        <strain evidence="13">ES005</strain>
    </source>
</reference>
<keyword evidence="5 9" id="KW-0547">Nucleotide-binding</keyword>
<dbReference type="NCBIfam" id="NF008954">
    <property type="entry name" value="PRK12296.1"/>
    <property type="match status" value="1"/>
</dbReference>
<feature type="domain" description="OBG-type G" evidence="10">
    <location>
        <begin position="159"/>
        <end position="330"/>
    </location>
</feature>
<feature type="binding site" evidence="9">
    <location>
        <begin position="282"/>
        <end position="285"/>
    </location>
    <ligand>
        <name>GTP</name>
        <dbReference type="ChEBI" id="CHEBI:37565"/>
    </ligand>
</feature>
<evidence type="ECO:0000313" key="13">
    <source>
        <dbReference type="EMBL" id="QSX08200.1"/>
    </source>
</evidence>
<evidence type="ECO:0000256" key="1">
    <source>
        <dbReference type="ARBA" id="ARBA00001946"/>
    </source>
</evidence>
<keyword evidence="6 9" id="KW-0378">Hydrolase</keyword>
<dbReference type="Pfam" id="PF09269">
    <property type="entry name" value="DUF1967"/>
    <property type="match status" value="1"/>
</dbReference>
<dbReference type="InterPro" id="IPR036346">
    <property type="entry name" value="GTP-bd_prot_GTP1/OBG_C_sf"/>
</dbReference>
<sequence length="424" mass="46913">MFVDRVEISIKAGNGGHGLVAFRREKYVPNGGPAGGDGGDGGNVIFRVDNNLRTLIDFRYKRKHVALNGDDGGTNRRSGKSAQDLIIGVPPGTIVKEKETGRVLADLTEVGEEYIAGKGGKGGRGNQHFATPTRQAPRFAEGGTKGEEKNVVLELKMMADVGLLGYPNVGKSTLLSVVSKAKPKIADYPFTTLVPNLGVVSFAEGKSFVMADIPGLIEGANEGAGLGHRFLRHVERTKMLLHLLDVSGMTERDPLEDFRTINEELRKHNEILAKRTQLVVLNKVDLAADETTYEELKNTLEKEGYEVFIISAATREGVDDLMNRTVNLLDEIGEVEPIFEAETLQEYVFEDEKGFTVRRENEDFVVEGAFLEKLLDSVNFDDYDSVAFFQRVLKDRGVFEALEEKGIQEGQTVRILDIQFDYIR</sequence>
<evidence type="ECO:0000256" key="8">
    <source>
        <dbReference type="ARBA" id="ARBA00023134"/>
    </source>
</evidence>
<dbReference type="FunFam" id="2.70.210.12:FF:000001">
    <property type="entry name" value="GTPase Obg"/>
    <property type="match status" value="1"/>
</dbReference>
<dbReference type="NCBIfam" id="NF008956">
    <property type="entry name" value="PRK12299.1"/>
    <property type="match status" value="1"/>
</dbReference>
<dbReference type="PANTHER" id="PTHR11702:SF31">
    <property type="entry name" value="MITOCHONDRIAL RIBOSOME-ASSOCIATED GTPASE 2"/>
    <property type="match status" value="1"/>
</dbReference>
<gene>
    <name evidence="13" type="primary">obgE</name>
    <name evidence="9" type="synonym">obg</name>
    <name evidence="13" type="ORF">J0B03_10435</name>
</gene>
<dbReference type="InterPro" id="IPR031167">
    <property type="entry name" value="G_OBG"/>
</dbReference>